<keyword evidence="5 6" id="KW-0233">DNA recombination</keyword>
<accession>A0A552VBJ8</accession>
<comment type="function">
    <text evidence="1 6">Required for the transposition of the insertion element.</text>
</comment>
<dbReference type="Pfam" id="PF00872">
    <property type="entry name" value="Transposase_mut"/>
    <property type="match status" value="1"/>
</dbReference>
<protein>
    <recommendedName>
        <fullName evidence="6">Mutator family transposase</fullName>
    </recommendedName>
</protein>
<sequence length="417" mass="48007">MTNFNTELITALSQGINIDEIFRKQLEEAMNMLLETQRTAFLGYEPYDISAYNNGNSRNGYYHRTLKTEFGELNLNIPRDRQGAFSQKTISSFKNANDSLEDTIKFFYQNALTTSEISEIIEKMYGHHYSRQTVSNISDSIFEELEAFKNRPVRDRYAVLYCDATFLPVRRDTVSKEALHVIIGITEEGYKEVLSFAIYPTESANNYREMLQDLKSRGLKNILLFVSDELTGLSDALTDEFTLSKHQSCWPHIMRNISNKVRVKDKSEALQDLKQVYNKETIDEALDALNTFFDKCGKKYPKVQQSLQGKDNLFTFMLFPNSIRSSIYTNNISENFNKQLKRKTKVKQQLTNEASLEKHVFIYASKYSGAFSARVHKGFKTAQYELTQMLDKIQGKLEEKFSSPIGDESSVQLALIS</sequence>
<evidence type="ECO:0000256" key="4">
    <source>
        <dbReference type="ARBA" id="ARBA00023125"/>
    </source>
</evidence>
<keyword evidence="6" id="KW-0814">Transposable element</keyword>
<comment type="similarity">
    <text evidence="2 6">Belongs to the transposase mutator family.</text>
</comment>
<evidence type="ECO:0000313" key="7">
    <source>
        <dbReference type="EMBL" id="TRW27809.1"/>
    </source>
</evidence>
<name>A0A552VBJ8_9FIRM</name>
<dbReference type="GO" id="GO:0006313">
    <property type="term" value="P:DNA transposition"/>
    <property type="evidence" value="ECO:0007669"/>
    <property type="project" value="UniProtKB-UniRule"/>
</dbReference>
<organism evidence="7 8">
    <name type="scientific">Criibacterium bergeronii</name>
    <dbReference type="NCBI Taxonomy" id="1871336"/>
    <lineage>
        <taxon>Bacteria</taxon>
        <taxon>Bacillati</taxon>
        <taxon>Bacillota</taxon>
        <taxon>Clostridia</taxon>
        <taxon>Peptostreptococcales</taxon>
        <taxon>Filifactoraceae</taxon>
        <taxon>Criibacterium</taxon>
    </lineage>
</organism>
<dbReference type="RefSeq" id="WP_144015863.1">
    <property type="nucleotide sequence ID" value="NZ_VJXW01000004.1"/>
</dbReference>
<dbReference type="GO" id="GO:0003677">
    <property type="term" value="F:DNA binding"/>
    <property type="evidence" value="ECO:0007669"/>
    <property type="project" value="UniProtKB-UniRule"/>
</dbReference>
<dbReference type="PANTHER" id="PTHR33217:SF8">
    <property type="entry name" value="MUTATOR FAMILY TRANSPOSASE"/>
    <property type="match status" value="1"/>
</dbReference>
<dbReference type="GO" id="GO:0004803">
    <property type="term" value="F:transposase activity"/>
    <property type="evidence" value="ECO:0007669"/>
    <property type="project" value="UniProtKB-UniRule"/>
</dbReference>
<keyword evidence="4 6" id="KW-0238">DNA-binding</keyword>
<dbReference type="PANTHER" id="PTHR33217">
    <property type="entry name" value="TRANSPOSASE FOR INSERTION SEQUENCE ELEMENT IS1081"/>
    <property type="match status" value="1"/>
</dbReference>
<reference evidence="7 8" key="1">
    <citation type="submission" date="2019-07" db="EMBL/GenBank/DDBJ databases">
        <title>Criibacterium bergeronii gen. nov., sp. nov. isolated from human clinical samples.</title>
        <authorList>
            <person name="Maheux A.F."/>
            <person name="Boudreau D.K."/>
            <person name="Berube E."/>
            <person name="Brodeur S."/>
            <person name="Bernard K.A."/>
            <person name="Abed J.Y."/>
            <person name="Ducrey E."/>
            <person name="Guay E.F."/>
            <person name="Raymond F."/>
            <person name="Corbeil J."/>
            <person name="Domingo M.-C."/>
            <person name="Roy P.H."/>
            <person name="Boissinot M."/>
            <person name="Tocheva E.I."/>
            <person name="Omar R.F."/>
        </authorList>
    </citation>
    <scope>NUCLEOTIDE SEQUENCE [LARGE SCALE GENOMIC DNA]</scope>
    <source>
        <strain evidence="7 8">CCRI-24246</strain>
    </source>
</reference>
<evidence type="ECO:0000256" key="1">
    <source>
        <dbReference type="ARBA" id="ARBA00002190"/>
    </source>
</evidence>
<gene>
    <name evidence="7" type="ORF">FL857_04375</name>
</gene>
<comment type="caution">
    <text evidence="7">The sequence shown here is derived from an EMBL/GenBank/DDBJ whole genome shotgun (WGS) entry which is preliminary data.</text>
</comment>
<dbReference type="EMBL" id="VJXW01000004">
    <property type="protein sequence ID" value="TRW27809.1"/>
    <property type="molecule type" value="Genomic_DNA"/>
</dbReference>
<evidence type="ECO:0000256" key="6">
    <source>
        <dbReference type="RuleBase" id="RU365089"/>
    </source>
</evidence>
<dbReference type="AlphaFoldDB" id="A0A552VBJ8"/>
<dbReference type="OrthoDB" id="9779930at2"/>
<evidence type="ECO:0000256" key="2">
    <source>
        <dbReference type="ARBA" id="ARBA00010961"/>
    </source>
</evidence>
<evidence type="ECO:0000256" key="5">
    <source>
        <dbReference type="ARBA" id="ARBA00023172"/>
    </source>
</evidence>
<keyword evidence="3 6" id="KW-0815">Transposition</keyword>
<dbReference type="Proteomes" id="UP000319424">
    <property type="component" value="Unassembled WGS sequence"/>
</dbReference>
<dbReference type="NCBIfam" id="NF033543">
    <property type="entry name" value="transpos_IS256"/>
    <property type="match status" value="1"/>
</dbReference>
<evidence type="ECO:0000313" key="8">
    <source>
        <dbReference type="Proteomes" id="UP000319424"/>
    </source>
</evidence>
<evidence type="ECO:0000256" key="3">
    <source>
        <dbReference type="ARBA" id="ARBA00022578"/>
    </source>
</evidence>
<dbReference type="InterPro" id="IPR001207">
    <property type="entry name" value="Transposase_mutator"/>
</dbReference>
<proteinExistence type="inferred from homology"/>